<keyword evidence="3" id="KW-1185">Reference proteome</keyword>
<evidence type="ECO:0000313" key="2">
    <source>
        <dbReference type="EMBL" id="GIL39051.1"/>
    </source>
</evidence>
<keyword evidence="1" id="KW-0732">Signal</keyword>
<dbReference type="EMBL" id="BOPV01000001">
    <property type="protein sequence ID" value="GIL39051.1"/>
    <property type="molecule type" value="Genomic_DNA"/>
</dbReference>
<accession>A0A8S8XB20</accession>
<dbReference type="AlphaFoldDB" id="A0A8S8XB20"/>
<dbReference type="Proteomes" id="UP000681075">
    <property type="component" value="Unassembled WGS sequence"/>
</dbReference>
<evidence type="ECO:0000256" key="1">
    <source>
        <dbReference type="SAM" id="SignalP"/>
    </source>
</evidence>
<feature type="chain" id="PRO_5035942136" description="TonB-dependent receptor-like beta-barrel domain-containing protein" evidence="1">
    <location>
        <begin position="22"/>
        <end position="227"/>
    </location>
</feature>
<proteinExistence type="predicted"/>
<sequence>MIRRSAFALLLFVAAMPTARAQVHASSAQEVGWNQQLHAFGLLGRLSFFQQETSDPRTVLDRPVAVAPLRPTPPFLSTERSPLLRINGLRAEIAGWLLGLDARASFILRGVDDRWPVEWAMLGASAVARAVPKEQATFQLGGFFQAARIDLVARFDSATGGASAGPPSRFSLTDQPARAGLDARIAWPLDAKRTLVFDATNLVSHPLGPGPEGLVEQRFRMSVGWRF</sequence>
<gene>
    <name evidence="2" type="ORF">TMPK1_12880</name>
</gene>
<comment type="caution">
    <text evidence="2">The sequence shown here is derived from an EMBL/GenBank/DDBJ whole genome shotgun (WGS) entry which is preliminary data.</text>
</comment>
<organism evidence="2 3">
    <name type="scientific">Roseiterribacter gracilis</name>
    <dbReference type="NCBI Taxonomy" id="2812848"/>
    <lineage>
        <taxon>Bacteria</taxon>
        <taxon>Pseudomonadati</taxon>
        <taxon>Pseudomonadota</taxon>
        <taxon>Alphaproteobacteria</taxon>
        <taxon>Rhodospirillales</taxon>
        <taxon>Roseiterribacteraceae</taxon>
        <taxon>Roseiterribacter</taxon>
    </lineage>
</organism>
<protein>
    <recommendedName>
        <fullName evidence="4">TonB-dependent receptor-like beta-barrel domain-containing protein</fullName>
    </recommendedName>
</protein>
<feature type="signal peptide" evidence="1">
    <location>
        <begin position="1"/>
        <end position="21"/>
    </location>
</feature>
<evidence type="ECO:0000313" key="3">
    <source>
        <dbReference type="Proteomes" id="UP000681075"/>
    </source>
</evidence>
<dbReference type="RefSeq" id="WP_420242150.1">
    <property type="nucleotide sequence ID" value="NZ_BOPV01000001.1"/>
</dbReference>
<evidence type="ECO:0008006" key="4">
    <source>
        <dbReference type="Google" id="ProtNLM"/>
    </source>
</evidence>
<reference evidence="2" key="1">
    <citation type="submission" date="2021-02" db="EMBL/GenBank/DDBJ databases">
        <title>Genome sequence of Rhodospirillales sp. strain TMPK1 isolated from soil.</title>
        <authorList>
            <person name="Nakai R."/>
            <person name="Kusada H."/>
            <person name="Tamaki H."/>
        </authorList>
    </citation>
    <scope>NUCLEOTIDE SEQUENCE</scope>
    <source>
        <strain evidence="2">TMPK1</strain>
    </source>
</reference>
<name>A0A8S8XB20_9PROT</name>